<evidence type="ECO:0000313" key="8">
    <source>
        <dbReference type="Proteomes" id="UP000242502"/>
    </source>
</evidence>
<evidence type="ECO:0000256" key="1">
    <source>
        <dbReference type="ARBA" id="ARBA00010815"/>
    </source>
</evidence>
<comment type="similarity">
    <text evidence="1">Belongs to the CFA/CMAS family.</text>
</comment>
<gene>
    <name evidence="7" type="ORF">AB835_12340</name>
</gene>
<organism evidence="7 8">
    <name type="scientific">Candidatus Endobugula sertula</name>
    <name type="common">Bugula neritina bacterial symbiont</name>
    <dbReference type="NCBI Taxonomy" id="62101"/>
    <lineage>
        <taxon>Bacteria</taxon>
        <taxon>Pseudomonadati</taxon>
        <taxon>Pseudomonadota</taxon>
        <taxon>Gammaproteobacteria</taxon>
        <taxon>Cellvibrionales</taxon>
        <taxon>Cellvibrionaceae</taxon>
        <taxon>Candidatus Endobugula</taxon>
    </lineage>
</organism>
<keyword evidence="4" id="KW-0949">S-adenosyl-L-methionine</keyword>
<dbReference type="PIRSF" id="PIRSF003085">
    <property type="entry name" value="CMAS"/>
    <property type="match status" value="1"/>
</dbReference>
<dbReference type="AlphaFoldDB" id="A0A1D2QMF4"/>
<evidence type="ECO:0000256" key="3">
    <source>
        <dbReference type="ARBA" id="ARBA00022679"/>
    </source>
</evidence>
<evidence type="ECO:0000256" key="5">
    <source>
        <dbReference type="ARBA" id="ARBA00023098"/>
    </source>
</evidence>
<dbReference type="Proteomes" id="UP000242502">
    <property type="component" value="Unassembled WGS sequence"/>
</dbReference>
<dbReference type="GO" id="GO:0008168">
    <property type="term" value="F:methyltransferase activity"/>
    <property type="evidence" value="ECO:0007669"/>
    <property type="project" value="UniProtKB-KW"/>
</dbReference>
<evidence type="ECO:0000256" key="2">
    <source>
        <dbReference type="ARBA" id="ARBA00022603"/>
    </source>
</evidence>
<keyword evidence="3" id="KW-0808">Transferase</keyword>
<name>A0A1D2QMF4_9GAMM</name>
<comment type="caution">
    <text evidence="7">The sequence shown here is derived from an EMBL/GenBank/DDBJ whole genome shotgun (WGS) entry which is preliminary data.</text>
</comment>
<reference evidence="7 8" key="1">
    <citation type="journal article" date="2016" name="Appl. Environ. Microbiol.">
        <title>Lack of Overt Genome Reduction in the Bryostatin-Producing Bryozoan Symbiont "Candidatus Endobugula sertula".</title>
        <authorList>
            <person name="Miller I.J."/>
            <person name="Vanee N."/>
            <person name="Fong S.S."/>
            <person name="Lim-Fong G.E."/>
            <person name="Kwan J.C."/>
        </authorList>
    </citation>
    <scope>NUCLEOTIDE SEQUENCE [LARGE SCALE GENOMIC DNA]</scope>
    <source>
        <strain evidence="7">AB1-4</strain>
    </source>
</reference>
<dbReference type="InterPro" id="IPR029063">
    <property type="entry name" value="SAM-dependent_MTases_sf"/>
</dbReference>
<dbReference type="InterPro" id="IPR050723">
    <property type="entry name" value="CFA/CMAS"/>
</dbReference>
<dbReference type="EMBL" id="MDLC01000053">
    <property type="protein sequence ID" value="ODS22768.1"/>
    <property type="molecule type" value="Genomic_DNA"/>
</dbReference>
<dbReference type="Gene3D" id="3.40.50.150">
    <property type="entry name" value="Vaccinia Virus protein VP39"/>
    <property type="match status" value="1"/>
</dbReference>
<keyword evidence="5" id="KW-0443">Lipid metabolism</keyword>
<feature type="active site" evidence="6">
    <location>
        <position position="393"/>
    </location>
</feature>
<dbReference type="PANTHER" id="PTHR43667:SF2">
    <property type="entry name" value="FATTY ACID C-METHYL TRANSFERASE"/>
    <property type="match status" value="1"/>
</dbReference>
<proteinExistence type="inferred from homology"/>
<evidence type="ECO:0000256" key="6">
    <source>
        <dbReference type="PIRSR" id="PIRSR003085-1"/>
    </source>
</evidence>
<dbReference type="GO" id="GO:0032259">
    <property type="term" value="P:methylation"/>
    <property type="evidence" value="ECO:0007669"/>
    <property type="project" value="UniProtKB-KW"/>
</dbReference>
<accession>A0A1D2QMF4</accession>
<protein>
    <submittedName>
        <fullName evidence="7">Cyclopropane-fatty-acyl-phospholipid synthase</fullName>
    </submittedName>
</protein>
<evidence type="ECO:0000313" key="7">
    <source>
        <dbReference type="EMBL" id="ODS22768.1"/>
    </source>
</evidence>
<dbReference type="SUPFAM" id="SSF53335">
    <property type="entry name" value="S-adenosyl-L-methionine-dependent methyltransferases"/>
    <property type="match status" value="1"/>
</dbReference>
<dbReference type="PANTHER" id="PTHR43667">
    <property type="entry name" value="CYCLOPROPANE-FATTY-ACYL-PHOSPHOLIPID SYNTHASE"/>
    <property type="match status" value="1"/>
</dbReference>
<sequence>MSTAGINSNIYREIKTSWLDGLAKRLVFMALSKLQQGRLVIDDNGKISVFGELQSSAMLSAHIVIHHPSVYRQLLFGGSIGSGQAYMLGTWSSPNLLNVIRLFCQNLDALNRMDSSRPVLNRIVTKLSHQLNRNTLSGSKRNIAAHYDLGNDFFKLFLDSKMMYSAGIYPYENASLEEAATHKLDIICKKLRLNQQDHLLEIGTGWGGLAIYAAKHYGCQVTTTTISQAQFNYAKQAVKQAGLEDKITLLLCDYRNLTGQFTKLVSVEMIEAVGHKHYKHYFSICSRLLKDDGLMCIQAITIADQRYEQAKQSVDFIQRYIFPGGSLPSNVVIAQCVARYTDMQIVNVEDIGLDYAKTLAHWRNNFKNNLPRIKKMGFDELFCRMWEFYLCYCEGGFLERSVSTVHTVIAKPGAKHLRALD</sequence>
<dbReference type="GO" id="GO:0008610">
    <property type="term" value="P:lipid biosynthetic process"/>
    <property type="evidence" value="ECO:0007669"/>
    <property type="project" value="InterPro"/>
</dbReference>
<keyword evidence="2" id="KW-0489">Methyltransferase</keyword>
<evidence type="ECO:0000256" key="4">
    <source>
        <dbReference type="ARBA" id="ARBA00022691"/>
    </source>
</evidence>
<dbReference type="Pfam" id="PF02353">
    <property type="entry name" value="CMAS"/>
    <property type="match status" value="1"/>
</dbReference>
<dbReference type="InterPro" id="IPR003333">
    <property type="entry name" value="CMAS"/>
</dbReference>
<dbReference type="STRING" id="62101.AB835_12340"/>
<dbReference type="CDD" id="cd02440">
    <property type="entry name" value="AdoMet_MTases"/>
    <property type="match status" value="1"/>
</dbReference>